<evidence type="ECO:0000256" key="1">
    <source>
        <dbReference type="SAM" id="MobiDB-lite"/>
    </source>
</evidence>
<keyword evidence="3" id="KW-1185">Reference proteome</keyword>
<gene>
    <name evidence="2" type="ORF">Gasu_09930</name>
</gene>
<dbReference type="GeneID" id="17090537"/>
<reference evidence="3" key="1">
    <citation type="journal article" date="2013" name="Science">
        <title>Gene transfer from bacteria and archaea facilitated evolution of an extremophilic eukaryote.</title>
        <authorList>
            <person name="Schonknecht G."/>
            <person name="Chen W.H."/>
            <person name="Ternes C.M."/>
            <person name="Barbier G.G."/>
            <person name="Shrestha R.P."/>
            <person name="Stanke M."/>
            <person name="Brautigam A."/>
            <person name="Baker B.J."/>
            <person name="Banfield J.F."/>
            <person name="Garavito R.M."/>
            <person name="Carr K."/>
            <person name="Wilkerson C."/>
            <person name="Rensing S.A."/>
            <person name="Gagneul D."/>
            <person name="Dickenson N.E."/>
            <person name="Oesterhelt C."/>
            <person name="Lercher M.J."/>
            <person name="Weber A.P."/>
        </authorList>
    </citation>
    <scope>NUCLEOTIDE SEQUENCE [LARGE SCALE GENOMIC DNA]</scope>
    <source>
        <strain evidence="3">074W</strain>
    </source>
</reference>
<organism evidence="2 3">
    <name type="scientific">Galdieria sulphuraria</name>
    <name type="common">Red alga</name>
    <dbReference type="NCBI Taxonomy" id="130081"/>
    <lineage>
        <taxon>Eukaryota</taxon>
        <taxon>Rhodophyta</taxon>
        <taxon>Bangiophyceae</taxon>
        <taxon>Galdieriales</taxon>
        <taxon>Galdieriaceae</taxon>
        <taxon>Galdieria</taxon>
    </lineage>
</organism>
<evidence type="ECO:0000313" key="2">
    <source>
        <dbReference type="EMBL" id="EME31928.1"/>
    </source>
</evidence>
<sequence length="276" mass="32088">MNLDNFVNRLWTAKDFVEYVNLRWRNSLLGKNCYWYGTGSIVSCETGKVIALLEGLEWGTVRSISQQSINQGTTKAVVSSKKLYFLKDPETGSYLSECVSQRRTRKVNPIFYPQQDIQLVWDNRSVELSKQSVSVSSKTLLGSRVTHMANIRVYSLPIFVRIGNKKAGYISTLEKYDLYHYTHFLSRLFMSPILSWVRYGDCPSWYGKGKCTSYLVSKKLKNIHSLPKELVNQVKNYDPLFFQQPLSSYEDSHFESDDKHRRNRNKRILGERSFSQ</sequence>
<protein>
    <submittedName>
        <fullName evidence="2">Uncharacterized protein</fullName>
    </submittedName>
</protein>
<dbReference type="KEGG" id="gsl:Gasu_09930"/>
<feature type="compositionally biased region" description="Basic and acidic residues" evidence="1">
    <location>
        <begin position="251"/>
        <end position="260"/>
    </location>
</feature>
<dbReference type="Proteomes" id="UP000030680">
    <property type="component" value="Unassembled WGS sequence"/>
</dbReference>
<dbReference type="Gramene" id="EME31928">
    <property type="protein sequence ID" value="EME31928"/>
    <property type="gene ID" value="Gasu_09930"/>
</dbReference>
<evidence type="ECO:0000313" key="3">
    <source>
        <dbReference type="Proteomes" id="UP000030680"/>
    </source>
</evidence>
<dbReference type="AlphaFoldDB" id="M2Y7B6"/>
<proteinExistence type="predicted"/>
<feature type="region of interest" description="Disordered" evidence="1">
    <location>
        <begin position="251"/>
        <end position="276"/>
    </location>
</feature>
<dbReference type="RefSeq" id="XP_005708448.1">
    <property type="nucleotide sequence ID" value="XM_005708391.1"/>
</dbReference>
<name>M2Y7B6_GALSU</name>
<dbReference type="EMBL" id="KB454489">
    <property type="protein sequence ID" value="EME31928.1"/>
    <property type="molecule type" value="Genomic_DNA"/>
</dbReference>
<dbReference type="OrthoDB" id="45062at2759"/>
<accession>M2Y7B6</accession>